<reference evidence="9 10" key="1">
    <citation type="journal article" date="2014" name="Int. J. Syst. Evol. Microbiol.">
        <title>Methanobacterium paludis sp. nov. and a novel strain of Methanobacterium lacus isolated from northern peatlands.</title>
        <authorList>
            <person name="Cadillo-Quiroz H."/>
            <person name="Brauer S.L."/>
            <person name="Goodson N."/>
            <person name="Yavitt J.B."/>
            <person name="Zinder S.H."/>
        </authorList>
    </citation>
    <scope>NUCLEOTIDE SEQUENCE [LARGE SCALE GENOMIC DNA]</scope>
    <source>
        <strain evidence="10">DSM 25820 / JCM 18151 / SWAN1</strain>
    </source>
</reference>
<keyword evidence="10" id="KW-1185">Reference proteome</keyword>
<dbReference type="GO" id="GO:0006605">
    <property type="term" value="P:protein targeting"/>
    <property type="evidence" value="ECO:0007669"/>
    <property type="project" value="UniProtKB-UniRule"/>
</dbReference>
<evidence type="ECO:0000256" key="7">
    <source>
        <dbReference type="ARBA" id="ARBA00037847"/>
    </source>
</evidence>
<comment type="subcellular location">
    <subcellularLocation>
        <location evidence="8">Cell membrane</location>
        <topology evidence="8">Single-pass membrane protein</topology>
    </subcellularLocation>
    <subcellularLocation>
        <location evidence="7">Endomembrane system</location>
        <topology evidence="7">Single-pass membrane protein</topology>
    </subcellularLocation>
</comment>
<sequence>MNIKVGISMSSKESIVNFLKLCERVLHVSRKPGRSEFINVAKVTGIGIIIIGAVGFVVSIIAQLVGNG</sequence>
<keyword evidence="8" id="KW-1003">Cell membrane</keyword>
<accession>F6D3M1</accession>
<evidence type="ECO:0000256" key="5">
    <source>
        <dbReference type="ARBA" id="ARBA00023010"/>
    </source>
</evidence>
<protein>
    <recommendedName>
        <fullName evidence="8">Protein translocase subunit SecE</fullName>
    </recommendedName>
    <alternativeName>
        <fullName evidence="8">Protein transport protein Sec61 gamma subunit homolog</fullName>
    </alternativeName>
</protein>
<organism evidence="9 10">
    <name type="scientific">Methanobacterium paludis (strain DSM 25820 / JCM 18151 / SWAN1)</name>
    <dbReference type="NCBI Taxonomy" id="868131"/>
    <lineage>
        <taxon>Archaea</taxon>
        <taxon>Methanobacteriati</taxon>
        <taxon>Methanobacteriota</taxon>
        <taxon>Methanomada group</taxon>
        <taxon>Methanobacteria</taxon>
        <taxon>Methanobacteriales</taxon>
        <taxon>Methanobacteriaceae</taxon>
        <taxon>Methanobacterium</taxon>
    </lineage>
</organism>
<dbReference type="AlphaFoldDB" id="F6D3M1"/>
<dbReference type="NCBIfam" id="NF006909">
    <property type="entry name" value="PRK09400.1-4"/>
    <property type="match status" value="1"/>
</dbReference>
<dbReference type="SUPFAM" id="SSF103456">
    <property type="entry name" value="Preprotein translocase SecE subunit"/>
    <property type="match status" value="1"/>
</dbReference>
<evidence type="ECO:0000256" key="4">
    <source>
        <dbReference type="ARBA" id="ARBA00022989"/>
    </source>
</evidence>
<dbReference type="GO" id="GO:0005886">
    <property type="term" value="C:plasma membrane"/>
    <property type="evidence" value="ECO:0007669"/>
    <property type="project" value="UniProtKB-SubCell"/>
</dbReference>
<keyword evidence="1 8" id="KW-0813">Transport</keyword>
<evidence type="ECO:0000256" key="1">
    <source>
        <dbReference type="ARBA" id="ARBA00022448"/>
    </source>
</evidence>
<keyword evidence="6 8" id="KW-0472">Membrane</keyword>
<comment type="function">
    <text evidence="8">Essential subunit of the Sec protein translocation channel SecYEG. Clamps together the 2 halves of SecY. May contact the channel plug during translocation.</text>
</comment>
<gene>
    <name evidence="8" type="primary">secE</name>
    <name evidence="9" type="ordered locus">MSWAN_0396</name>
</gene>
<proteinExistence type="inferred from homology"/>
<dbReference type="NCBIfam" id="TIGR00327">
    <property type="entry name" value="secE_euk_arch"/>
    <property type="match status" value="1"/>
</dbReference>
<keyword evidence="3 8" id="KW-0653">Protein transport</keyword>
<comment type="subunit">
    <text evidence="8">Component of the Sec protein translocase complex. Heterotrimer consisting of SecY (alpha), SecG (beta) and SecE (gamma) subunits. The heterotrimers can form oligomers, although 1 heterotrimer is thought to be able to translocate proteins. Interacts with the ribosome. May interact with SecDF, and other proteins may be involved.</text>
</comment>
<dbReference type="Pfam" id="PF00584">
    <property type="entry name" value="SecE"/>
    <property type="match status" value="1"/>
</dbReference>
<evidence type="ECO:0000256" key="6">
    <source>
        <dbReference type="ARBA" id="ARBA00023136"/>
    </source>
</evidence>
<evidence type="ECO:0000313" key="9">
    <source>
        <dbReference type="EMBL" id="AEG17438.1"/>
    </source>
</evidence>
<dbReference type="GO" id="GO:0008320">
    <property type="term" value="F:protein transmembrane transporter activity"/>
    <property type="evidence" value="ECO:0007669"/>
    <property type="project" value="UniProtKB-UniRule"/>
</dbReference>
<dbReference type="InterPro" id="IPR023391">
    <property type="entry name" value="Prot_translocase_SecE_dom_sf"/>
</dbReference>
<evidence type="ECO:0000313" key="10">
    <source>
        <dbReference type="Proteomes" id="UP000009231"/>
    </source>
</evidence>
<dbReference type="HOGENOM" id="CLU_191921_0_1_2"/>
<dbReference type="EMBL" id="CP002772">
    <property type="protein sequence ID" value="AEG17438.1"/>
    <property type="molecule type" value="Genomic_DNA"/>
</dbReference>
<keyword evidence="5 8" id="KW-0811">Translocation</keyword>
<dbReference type="eggNOG" id="arCOG02204">
    <property type="taxonomic scope" value="Archaea"/>
</dbReference>
<keyword evidence="2 8" id="KW-0812">Transmembrane</keyword>
<name>F6D3M1_METPW</name>
<evidence type="ECO:0000256" key="2">
    <source>
        <dbReference type="ARBA" id="ARBA00022692"/>
    </source>
</evidence>
<evidence type="ECO:0000256" key="8">
    <source>
        <dbReference type="HAMAP-Rule" id="MF_00422"/>
    </source>
</evidence>
<feature type="transmembrane region" description="Helical" evidence="8">
    <location>
        <begin position="40"/>
        <end position="65"/>
    </location>
</feature>
<dbReference type="KEGG" id="mew:MSWAN_0396"/>
<dbReference type="HAMAP" id="MF_00422">
    <property type="entry name" value="SecE"/>
    <property type="match status" value="1"/>
</dbReference>
<evidence type="ECO:0000256" key="3">
    <source>
        <dbReference type="ARBA" id="ARBA00022927"/>
    </source>
</evidence>
<dbReference type="InterPro" id="IPR001901">
    <property type="entry name" value="Translocase_SecE/Sec61-g"/>
</dbReference>
<keyword evidence="4 8" id="KW-1133">Transmembrane helix</keyword>
<dbReference type="Proteomes" id="UP000009231">
    <property type="component" value="Chromosome"/>
</dbReference>
<comment type="similarity">
    <text evidence="8">Belongs to the SecE/SEC61-gamma family.</text>
</comment>
<dbReference type="GO" id="GO:0009306">
    <property type="term" value="P:protein secretion"/>
    <property type="evidence" value="ECO:0007669"/>
    <property type="project" value="UniProtKB-UniRule"/>
</dbReference>
<dbReference type="GO" id="GO:0012505">
    <property type="term" value="C:endomembrane system"/>
    <property type="evidence" value="ECO:0007669"/>
    <property type="project" value="UniProtKB-SubCell"/>
</dbReference>
<dbReference type="STRING" id="868131.MSWAN_0396"/>
<dbReference type="InterPro" id="IPR008158">
    <property type="entry name" value="Translocase_Sec61-g"/>
</dbReference>
<dbReference type="Gene3D" id="1.20.5.820">
    <property type="entry name" value="Preprotein translocase SecE subunit"/>
    <property type="match status" value="1"/>
</dbReference>
<dbReference type="GO" id="GO:0065002">
    <property type="term" value="P:intracellular protein transmembrane transport"/>
    <property type="evidence" value="ECO:0007669"/>
    <property type="project" value="UniProtKB-UniRule"/>
</dbReference>